<proteinExistence type="predicted"/>
<evidence type="ECO:0000313" key="1">
    <source>
        <dbReference type="EMBL" id="CAG8807344.1"/>
    </source>
</evidence>
<keyword evidence="2" id="KW-1185">Reference proteome</keyword>
<dbReference type="EMBL" id="CAJVQC010067582">
    <property type="protein sequence ID" value="CAG8807344.1"/>
    <property type="molecule type" value="Genomic_DNA"/>
</dbReference>
<protein>
    <submittedName>
        <fullName evidence="1">25285_t:CDS:1</fullName>
    </submittedName>
</protein>
<dbReference type="Proteomes" id="UP000789920">
    <property type="component" value="Unassembled WGS sequence"/>
</dbReference>
<feature type="non-terminal residue" evidence="1">
    <location>
        <position position="112"/>
    </location>
</feature>
<sequence length="112" mass="12886">MWKVFGSEQLPLLKSNTKASAIVKWKKNLKINNCHCLLFEQNDDGVFWISIIARFAFLEVIVPNLTNEHCAFALTNDFNNDRPSYNSPEMIMDEAEGSSRALLLQEDMDELF</sequence>
<organism evidence="1 2">
    <name type="scientific">Racocetra persica</name>
    <dbReference type="NCBI Taxonomy" id="160502"/>
    <lineage>
        <taxon>Eukaryota</taxon>
        <taxon>Fungi</taxon>
        <taxon>Fungi incertae sedis</taxon>
        <taxon>Mucoromycota</taxon>
        <taxon>Glomeromycotina</taxon>
        <taxon>Glomeromycetes</taxon>
        <taxon>Diversisporales</taxon>
        <taxon>Gigasporaceae</taxon>
        <taxon>Racocetra</taxon>
    </lineage>
</organism>
<name>A0ACA9RRE2_9GLOM</name>
<gene>
    <name evidence="1" type="ORF">RPERSI_LOCUS22370</name>
</gene>
<comment type="caution">
    <text evidence="1">The sequence shown here is derived from an EMBL/GenBank/DDBJ whole genome shotgun (WGS) entry which is preliminary data.</text>
</comment>
<evidence type="ECO:0000313" key="2">
    <source>
        <dbReference type="Proteomes" id="UP000789920"/>
    </source>
</evidence>
<reference evidence="1" key="1">
    <citation type="submission" date="2021-06" db="EMBL/GenBank/DDBJ databases">
        <authorList>
            <person name="Kallberg Y."/>
            <person name="Tangrot J."/>
            <person name="Rosling A."/>
        </authorList>
    </citation>
    <scope>NUCLEOTIDE SEQUENCE</scope>
    <source>
        <strain evidence="1">MA461A</strain>
    </source>
</reference>
<accession>A0ACA9RRE2</accession>